<dbReference type="Proteomes" id="UP001460270">
    <property type="component" value="Unassembled WGS sequence"/>
</dbReference>
<organism evidence="15 16">
    <name type="scientific">Mugilogobius chulae</name>
    <name type="common">yellowstripe goby</name>
    <dbReference type="NCBI Taxonomy" id="88201"/>
    <lineage>
        <taxon>Eukaryota</taxon>
        <taxon>Metazoa</taxon>
        <taxon>Chordata</taxon>
        <taxon>Craniata</taxon>
        <taxon>Vertebrata</taxon>
        <taxon>Euteleostomi</taxon>
        <taxon>Actinopterygii</taxon>
        <taxon>Neopterygii</taxon>
        <taxon>Teleostei</taxon>
        <taxon>Neoteleostei</taxon>
        <taxon>Acanthomorphata</taxon>
        <taxon>Gobiaria</taxon>
        <taxon>Gobiiformes</taxon>
        <taxon>Gobioidei</taxon>
        <taxon>Gobiidae</taxon>
        <taxon>Gobionellinae</taxon>
        <taxon>Mugilogobius</taxon>
    </lineage>
</organism>
<evidence type="ECO:0000256" key="5">
    <source>
        <dbReference type="ARBA" id="ARBA00022692"/>
    </source>
</evidence>
<gene>
    <name evidence="15" type="ORF">WMY93_026282</name>
</gene>
<evidence type="ECO:0000256" key="4">
    <source>
        <dbReference type="ARBA" id="ARBA00022553"/>
    </source>
</evidence>
<evidence type="ECO:0000256" key="14">
    <source>
        <dbReference type="SAM" id="SignalP"/>
    </source>
</evidence>
<name>A0AAW0N798_9GOBI</name>
<feature type="signal peptide" evidence="14">
    <location>
        <begin position="1"/>
        <end position="29"/>
    </location>
</feature>
<keyword evidence="8 13" id="KW-0472">Membrane</keyword>
<keyword evidence="9" id="KW-1015">Disulfide bond</keyword>
<evidence type="ECO:0000256" key="2">
    <source>
        <dbReference type="ARBA" id="ARBA00006724"/>
    </source>
</evidence>
<dbReference type="PANTHER" id="PTHR21409:SF1">
    <property type="entry name" value="HEMATOPOIETIC CELL SIGNAL TRANSDUCER"/>
    <property type="match status" value="1"/>
</dbReference>
<dbReference type="GO" id="GO:0005102">
    <property type="term" value="F:signaling receptor binding"/>
    <property type="evidence" value="ECO:0007669"/>
    <property type="project" value="InterPro"/>
</dbReference>
<evidence type="ECO:0000313" key="15">
    <source>
        <dbReference type="EMBL" id="KAK7886661.1"/>
    </source>
</evidence>
<dbReference type="PANTHER" id="PTHR21409">
    <property type="entry name" value="HEMATOPOIETIC CELL SIGNAL TRANSDUCER"/>
    <property type="match status" value="1"/>
</dbReference>
<keyword evidence="16" id="KW-1185">Reference proteome</keyword>
<evidence type="ECO:0000256" key="10">
    <source>
        <dbReference type="ARBA" id="ARBA00023180"/>
    </source>
</evidence>
<protein>
    <recommendedName>
        <fullName evidence="3">Hematopoietic cell signal transducer</fullName>
    </recommendedName>
    <alternativeName>
        <fullName evidence="12">DNAX-activation protein 10</fullName>
    </alternativeName>
    <alternativeName>
        <fullName evidence="11">Membrane protein DAP10</fullName>
    </alternativeName>
</protein>
<evidence type="ECO:0000256" key="9">
    <source>
        <dbReference type="ARBA" id="ARBA00023157"/>
    </source>
</evidence>
<dbReference type="GO" id="GO:0043548">
    <property type="term" value="F:phosphatidylinositol 3-kinase binding"/>
    <property type="evidence" value="ECO:0007669"/>
    <property type="project" value="InterPro"/>
</dbReference>
<sequence>MWWWSSQVCNKVILCITTACLLCVCICVADSPVSCYRIEPGTMAGIISVDILVTLLIVAVTYRCARNQQQRIAKTEKVYMNVRAKHKS</sequence>
<dbReference type="GO" id="GO:0016020">
    <property type="term" value="C:membrane"/>
    <property type="evidence" value="ECO:0007669"/>
    <property type="project" value="UniProtKB-SubCell"/>
</dbReference>
<evidence type="ECO:0000313" key="16">
    <source>
        <dbReference type="Proteomes" id="UP001460270"/>
    </source>
</evidence>
<dbReference type="InterPro" id="IPR009861">
    <property type="entry name" value="HCST"/>
</dbReference>
<evidence type="ECO:0000256" key="8">
    <source>
        <dbReference type="ARBA" id="ARBA00023136"/>
    </source>
</evidence>
<evidence type="ECO:0000256" key="11">
    <source>
        <dbReference type="ARBA" id="ARBA00031053"/>
    </source>
</evidence>
<evidence type="ECO:0000256" key="12">
    <source>
        <dbReference type="ARBA" id="ARBA00031263"/>
    </source>
</evidence>
<dbReference type="AlphaFoldDB" id="A0AAW0N798"/>
<keyword evidence="4" id="KW-0597">Phosphoprotein</keyword>
<comment type="subcellular location">
    <subcellularLocation>
        <location evidence="1">Membrane</location>
        <topology evidence="1">Single-pass type I membrane protein</topology>
    </subcellularLocation>
</comment>
<keyword evidence="7 13" id="KW-1133">Transmembrane helix</keyword>
<dbReference type="GO" id="GO:0051897">
    <property type="term" value="P:positive regulation of phosphatidylinositol 3-kinase/protein kinase B signal transduction"/>
    <property type="evidence" value="ECO:0007669"/>
    <property type="project" value="InterPro"/>
</dbReference>
<keyword evidence="5 13" id="KW-0812">Transmembrane</keyword>
<comment type="similarity">
    <text evidence="2">Belongs to the DAP10 family.</text>
</comment>
<keyword evidence="10" id="KW-0325">Glycoprotein</keyword>
<dbReference type="Pfam" id="PF07213">
    <property type="entry name" value="DAP10"/>
    <property type="match status" value="1"/>
</dbReference>
<dbReference type="GO" id="GO:0050776">
    <property type="term" value="P:regulation of immune response"/>
    <property type="evidence" value="ECO:0007669"/>
    <property type="project" value="InterPro"/>
</dbReference>
<evidence type="ECO:0000256" key="7">
    <source>
        <dbReference type="ARBA" id="ARBA00022989"/>
    </source>
</evidence>
<accession>A0AAW0N798</accession>
<evidence type="ECO:0000256" key="1">
    <source>
        <dbReference type="ARBA" id="ARBA00004479"/>
    </source>
</evidence>
<feature type="chain" id="PRO_5043687712" description="Hematopoietic cell signal transducer" evidence="14">
    <location>
        <begin position="30"/>
        <end position="88"/>
    </location>
</feature>
<dbReference type="EMBL" id="JBBPFD010000019">
    <property type="protein sequence ID" value="KAK7886661.1"/>
    <property type="molecule type" value="Genomic_DNA"/>
</dbReference>
<evidence type="ECO:0000256" key="6">
    <source>
        <dbReference type="ARBA" id="ARBA00022729"/>
    </source>
</evidence>
<keyword evidence="6 14" id="KW-0732">Signal</keyword>
<evidence type="ECO:0000256" key="13">
    <source>
        <dbReference type="SAM" id="Phobius"/>
    </source>
</evidence>
<proteinExistence type="inferred from homology"/>
<feature type="transmembrane region" description="Helical" evidence="13">
    <location>
        <begin position="45"/>
        <end position="65"/>
    </location>
</feature>
<evidence type="ECO:0000256" key="3">
    <source>
        <dbReference type="ARBA" id="ARBA00018050"/>
    </source>
</evidence>
<comment type="caution">
    <text evidence="15">The sequence shown here is derived from an EMBL/GenBank/DDBJ whole genome shotgun (WGS) entry which is preliminary data.</text>
</comment>
<reference evidence="16" key="1">
    <citation type="submission" date="2024-04" db="EMBL/GenBank/DDBJ databases">
        <title>Salinicola lusitanus LLJ914,a marine bacterium isolated from the Okinawa Trough.</title>
        <authorList>
            <person name="Li J."/>
        </authorList>
    </citation>
    <scope>NUCLEOTIDE SEQUENCE [LARGE SCALE GENOMIC DNA]</scope>
</reference>